<evidence type="ECO:0000256" key="4">
    <source>
        <dbReference type="ARBA" id="ARBA00022989"/>
    </source>
</evidence>
<feature type="transmembrane region" description="Helical" evidence="6">
    <location>
        <begin position="91"/>
        <end position="110"/>
    </location>
</feature>
<comment type="subcellular location">
    <subcellularLocation>
        <location evidence="1">Cell membrane</location>
        <topology evidence="1">Multi-pass membrane protein</topology>
    </subcellularLocation>
</comment>
<evidence type="ECO:0000313" key="7">
    <source>
        <dbReference type="EMBL" id="AKZ61897.1"/>
    </source>
</evidence>
<evidence type="ECO:0000313" key="8">
    <source>
        <dbReference type="Proteomes" id="UP000063429"/>
    </source>
</evidence>
<dbReference type="EMBL" id="CP011409">
    <property type="protein sequence ID" value="AKZ61897.1"/>
    <property type="molecule type" value="Genomic_DNA"/>
</dbReference>
<evidence type="ECO:0000256" key="6">
    <source>
        <dbReference type="SAM" id="Phobius"/>
    </source>
</evidence>
<reference evidence="8" key="1">
    <citation type="journal article" date="2015" name="Genome Announc.">
        <title>Complete Genome Sequence of Herbaspirillum hiltneri N3 (DSM 17495), Isolated from Surface-Sterilized Wheat Roots.</title>
        <authorList>
            <person name="Guizelini D."/>
            <person name="Saizaki P.M."/>
            <person name="Coimbra N.A."/>
            <person name="Weiss V.A."/>
            <person name="Faoro H."/>
            <person name="Sfeir M.Z."/>
            <person name="Baura V.A."/>
            <person name="Monteiro R.A."/>
            <person name="Chubatsu L.S."/>
            <person name="Souza E.M."/>
            <person name="Cruz L.M."/>
            <person name="Pedrosa F.O."/>
            <person name="Raittz R.T."/>
            <person name="Marchaukoski J.N."/>
            <person name="Steffens M.B."/>
        </authorList>
    </citation>
    <scope>NUCLEOTIDE SEQUENCE [LARGE SCALE GENOMIC DNA]</scope>
    <source>
        <strain evidence="8">N3</strain>
    </source>
</reference>
<dbReference type="InterPro" id="IPR005598">
    <property type="entry name" value="ATP_synth_I"/>
</dbReference>
<dbReference type="Pfam" id="PF03899">
    <property type="entry name" value="ATP-synt_I"/>
    <property type="match status" value="1"/>
</dbReference>
<evidence type="ECO:0000256" key="3">
    <source>
        <dbReference type="ARBA" id="ARBA00022692"/>
    </source>
</evidence>
<accession>A0ABN4HTE4</accession>
<proteinExistence type="predicted"/>
<organism evidence="7 8">
    <name type="scientific">Herbaspirillum hiltneri N3</name>
    <dbReference type="NCBI Taxonomy" id="1262470"/>
    <lineage>
        <taxon>Bacteria</taxon>
        <taxon>Pseudomonadati</taxon>
        <taxon>Pseudomonadota</taxon>
        <taxon>Betaproteobacteria</taxon>
        <taxon>Burkholderiales</taxon>
        <taxon>Oxalobacteraceae</taxon>
        <taxon>Herbaspirillum</taxon>
    </lineage>
</organism>
<keyword evidence="2" id="KW-1003">Cell membrane</keyword>
<dbReference type="PROSITE" id="PS51257">
    <property type="entry name" value="PROKAR_LIPOPROTEIN"/>
    <property type="match status" value="1"/>
</dbReference>
<name>A0ABN4HTE4_9BURK</name>
<evidence type="ECO:0000256" key="1">
    <source>
        <dbReference type="ARBA" id="ARBA00004651"/>
    </source>
</evidence>
<keyword evidence="3 6" id="KW-0812">Transmembrane</keyword>
<sequence>MLRIILLQLVAMVVAACIAGLLGGVSALWSALLGGMCCFIPNGLFALRLYTSTRKPGGANPMTFLFGEFIKIATTLALMGAVVWLYRGVNWLAFVLSFIVVLKSYLILLFRHRP</sequence>
<feature type="transmembrane region" description="Helical" evidence="6">
    <location>
        <begin position="62"/>
        <end position="85"/>
    </location>
</feature>
<protein>
    <submittedName>
        <fullName evidence="7">ATP synthase I</fullName>
    </submittedName>
</protein>
<keyword evidence="5 6" id="KW-0472">Membrane</keyword>
<evidence type="ECO:0000256" key="5">
    <source>
        <dbReference type="ARBA" id="ARBA00023136"/>
    </source>
</evidence>
<feature type="transmembrane region" description="Helical" evidence="6">
    <location>
        <begin position="29"/>
        <end position="50"/>
    </location>
</feature>
<dbReference type="Proteomes" id="UP000063429">
    <property type="component" value="Chromosome"/>
</dbReference>
<keyword evidence="4 6" id="KW-1133">Transmembrane helix</keyword>
<dbReference type="RefSeq" id="WP_053195396.1">
    <property type="nucleotide sequence ID" value="NZ_CP011409.1"/>
</dbReference>
<evidence type="ECO:0000256" key="2">
    <source>
        <dbReference type="ARBA" id="ARBA00022475"/>
    </source>
</evidence>
<keyword evidence="8" id="KW-1185">Reference proteome</keyword>
<gene>
    <name evidence="7" type="ORF">F506_03735</name>
</gene>